<dbReference type="Gene3D" id="3.40.430.10">
    <property type="entry name" value="Dihydrofolate Reductase, subunit A"/>
    <property type="match status" value="1"/>
</dbReference>
<feature type="domain" description="DHFR" evidence="9">
    <location>
        <begin position="5"/>
        <end position="162"/>
    </location>
</feature>
<keyword evidence="5 8" id="KW-0521">NADP</keyword>
<dbReference type="Proteomes" id="UP000176665">
    <property type="component" value="Unassembled WGS sequence"/>
</dbReference>
<dbReference type="InterPro" id="IPR024072">
    <property type="entry name" value="DHFR-like_dom_sf"/>
</dbReference>
<comment type="function">
    <text evidence="7 8">Key enzyme in folate metabolism. Catalyzes an essential reaction for de novo glycine and purine synthesis, and for DNA precursor synthesis.</text>
</comment>
<dbReference type="GO" id="GO:0070401">
    <property type="term" value="F:NADP+ binding"/>
    <property type="evidence" value="ECO:0007669"/>
    <property type="project" value="UniProtKB-ARBA"/>
</dbReference>
<dbReference type="GO" id="GO:0046654">
    <property type="term" value="P:tetrahydrofolate biosynthetic process"/>
    <property type="evidence" value="ECO:0007669"/>
    <property type="project" value="UniProtKB-UniPathway"/>
</dbReference>
<comment type="pathway">
    <text evidence="1 8">Cofactor biosynthesis; tetrahydrofolate biosynthesis; 5,6,7,8-tetrahydrofolate from 7,8-dihydrofolate: step 1/1.</text>
</comment>
<evidence type="ECO:0000256" key="5">
    <source>
        <dbReference type="ARBA" id="ARBA00022857"/>
    </source>
</evidence>
<protein>
    <recommendedName>
        <fullName evidence="3 8">Dihydrofolate reductase</fullName>
        <ecNumber evidence="3 8">1.5.1.3</ecNumber>
    </recommendedName>
</protein>
<dbReference type="SUPFAM" id="SSF53597">
    <property type="entry name" value="Dihydrofolate reductase-like"/>
    <property type="match status" value="1"/>
</dbReference>
<evidence type="ECO:0000256" key="2">
    <source>
        <dbReference type="ARBA" id="ARBA00009539"/>
    </source>
</evidence>
<evidence type="ECO:0000256" key="6">
    <source>
        <dbReference type="ARBA" id="ARBA00023002"/>
    </source>
</evidence>
<comment type="catalytic activity">
    <reaction evidence="8">
        <text>(6S)-5,6,7,8-tetrahydrofolate + NADP(+) = 7,8-dihydrofolate + NADPH + H(+)</text>
        <dbReference type="Rhea" id="RHEA:15009"/>
        <dbReference type="ChEBI" id="CHEBI:15378"/>
        <dbReference type="ChEBI" id="CHEBI:57451"/>
        <dbReference type="ChEBI" id="CHEBI:57453"/>
        <dbReference type="ChEBI" id="CHEBI:57783"/>
        <dbReference type="ChEBI" id="CHEBI:58349"/>
        <dbReference type="EC" id="1.5.1.3"/>
    </reaction>
</comment>
<comment type="similarity">
    <text evidence="2 8">Belongs to the dihydrofolate reductase family.</text>
</comment>
<dbReference type="EC" id="1.5.1.3" evidence="3 8"/>
<comment type="caution">
    <text evidence="10">The sequence shown here is derived from an EMBL/GenBank/DDBJ whole genome shotgun (WGS) entry which is preliminary data.</text>
</comment>
<evidence type="ECO:0000256" key="1">
    <source>
        <dbReference type="ARBA" id="ARBA00004903"/>
    </source>
</evidence>
<organism evidence="10 11">
    <name type="scientific">Candidatus Gottesmanbacteria bacterium RBG_16_37_8</name>
    <dbReference type="NCBI Taxonomy" id="1798371"/>
    <lineage>
        <taxon>Bacteria</taxon>
        <taxon>Candidatus Gottesmaniibacteriota</taxon>
    </lineage>
</organism>
<dbReference type="PIRSF" id="PIRSF000194">
    <property type="entry name" value="DHFR"/>
    <property type="match status" value="1"/>
</dbReference>
<dbReference type="GO" id="GO:0046452">
    <property type="term" value="P:dihydrofolate metabolic process"/>
    <property type="evidence" value="ECO:0007669"/>
    <property type="project" value="TreeGrafter"/>
</dbReference>
<keyword evidence="6 8" id="KW-0560">Oxidoreductase</keyword>
<dbReference type="PANTHER" id="PTHR48069">
    <property type="entry name" value="DIHYDROFOLATE REDUCTASE"/>
    <property type="match status" value="1"/>
</dbReference>
<gene>
    <name evidence="10" type="ORF">A2W14_01190</name>
</gene>
<dbReference type="STRING" id="1798371.A2W14_01190"/>
<evidence type="ECO:0000256" key="8">
    <source>
        <dbReference type="PIRNR" id="PIRNR000194"/>
    </source>
</evidence>
<dbReference type="GO" id="GO:0046655">
    <property type="term" value="P:folic acid metabolic process"/>
    <property type="evidence" value="ECO:0007669"/>
    <property type="project" value="TreeGrafter"/>
</dbReference>
<evidence type="ECO:0000313" key="10">
    <source>
        <dbReference type="EMBL" id="OGG02645.1"/>
    </source>
</evidence>
<reference evidence="10 11" key="1">
    <citation type="journal article" date="2016" name="Nat. Commun.">
        <title>Thousands of microbial genomes shed light on interconnected biogeochemical processes in an aquifer system.</title>
        <authorList>
            <person name="Anantharaman K."/>
            <person name="Brown C.T."/>
            <person name="Hug L.A."/>
            <person name="Sharon I."/>
            <person name="Castelle C.J."/>
            <person name="Probst A.J."/>
            <person name="Thomas B.C."/>
            <person name="Singh A."/>
            <person name="Wilkins M.J."/>
            <person name="Karaoz U."/>
            <person name="Brodie E.L."/>
            <person name="Williams K.H."/>
            <person name="Hubbard S.S."/>
            <person name="Banfield J.F."/>
        </authorList>
    </citation>
    <scope>NUCLEOTIDE SEQUENCE [LARGE SCALE GENOMIC DNA]</scope>
</reference>
<dbReference type="GO" id="GO:0006730">
    <property type="term" value="P:one-carbon metabolic process"/>
    <property type="evidence" value="ECO:0007669"/>
    <property type="project" value="UniProtKB-KW"/>
</dbReference>
<evidence type="ECO:0000259" key="9">
    <source>
        <dbReference type="PROSITE" id="PS51330"/>
    </source>
</evidence>
<keyword evidence="4 8" id="KW-0554">One-carbon metabolism</keyword>
<dbReference type="GO" id="GO:0005829">
    <property type="term" value="C:cytosol"/>
    <property type="evidence" value="ECO:0007669"/>
    <property type="project" value="TreeGrafter"/>
</dbReference>
<dbReference type="Pfam" id="PF00186">
    <property type="entry name" value="DHFR_1"/>
    <property type="match status" value="1"/>
</dbReference>
<dbReference type="UniPathway" id="UPA00077">
    <property type="reaction ID" value="UER00158"/>
</dbReference>
<dbReference type="CDD" id="cd00209">
    <property type="entry name" value="DHFR"/>
    <property type="match status" value="1"/>
</dbReference>
<dbReference type="AlphaFoldDB" id="A0A1F5YRA5"/>
<evidence type="ECO:0000256" key="3">
    <source>
        <dbReference type="ARBA" id="ARBA00012856"/>
    </source>
</evidence>
<dbReference type="PANTHER" id="PTHR48069:SF3">
    <property type="entry name" value="DIHYDROFOLATE REDUCTASE"/>
    <property type="match status" value="1"/>
</dbReference>
<dbReference type="EMBL" id="MFJA01000059">
    <property type="protein sequence ID" value="OGG02645.1"/>
    <property type="molecule type" value="Genomic_DNA"/>
</dbReference>
<name>A0A1F5YRA5_9BACT</name>
<accession>A0A1F5YRA5</accession>
<dbReference type="FunFam" id="3.40.430.10:FF:000001">
    <property type="entry name" value="Dihydrofolate reductase"/>
    <property type="match status" value="1"/>
</dbReference>
<evidence type="ECO:0000256" key="4">
    <source>
        <dbReference type="ARBA" id="ARBA00022563"/>
    </source>
</evidence>
<dbReference type="PRINTS" id="PR00070">
    <property type="entry name" value="DHFR"/>
</dbReference>
<proteinExistence type="inferred from homology"/>
<dbReference type="InterPro" id="IPR001796">
    <property type="entry name" value="DHFR_dom"/>
</dbReference>
<dbReference type="PROSITE" id="PS51330">
    <property type="entry name" value="DHFR_2"/>
    <property type="match status" value="1"/>
</dbReference>
<dbReference type="InterPro" id="IPR012259">
    <property type="entry name" value="DHFR"/>
</dbReference>
<sequence length="162" mass="18539">MVQFKISVIAAIGSNRELGKNNKLLWNIPEEMEHFKTITMSHPVIMGRKTYESIGRPLPGRLNIVVTKDSKFKPEGVTVAHSIEEAISIGESKDTKEIFFIGGGDIYHQAIKLADKLYLTVVEGKFDADTYFPNYSDFKKVLYKREGSFNQYKYTFYELSKL</sequence>
<dbReference type="GO" id="GO:0004146">
    <property type="term" value="F:dihydrofolate reductase activity"/>
    <property type="evidence" value="ECO:0007669"/>
    <property type="project" value="UniProtKB-EC"/>
</dbReference>
<evidence type="ECO:0000313" key="11">
    <source>
        <dbReference type="Proteomes" id="UP000176665"/>
    </source>
</evidence>
<evidence type="ECO:0000256" key="7">
    <source>
        <dbReference type="ARBA" id="ARBA00025067"/>
    </source>
</evidence>